<feature type="region of interest" description="Disordered" evidence="8">
    <location>
        <begin position="329"/>
        <end position="366"/>
    </location>
</feature>
<name>A0ABC9XYB5_GRUJA</name>
<keyword evidence="7 9" id="KW-0472">Membrane</keyword>
<dbReference type="Pfam" id="PF05241">
    <property type="entry name" value="EBP"/>
    <property type="match status" value="2"/>
</dbReference>
<feature type="compositionally biased region" description="Low complexity" evidence="8">
    <location>
        <begin position="170"/>
        <end position="184"/>
    </location>
</feature>
<keyword evidence="3" id="KW-0963">Cytoplasm</keyword>
<dbReference type="Proteomes" id="UP001623348">
    <property type="component" value="Unassembled WGS sequence"/>
</dbReference>
<evidence type="ECO:0000259" key="10">
    <source>
        <dbReference type="Pfam" id="PF05241"/>
    </source>
</evidence>
<evidence type="ECO:0000256" key="7">
    <source>
        <dbReference type="ARBA" id="ARBA00023136"/>
    </source>
</evidence>
<dbReference type="GO" id="GO:0016020">
    <property type="term" value="C:membrane"/>
    <property type="evidence" value="ECO:0007669"/>
    <property type="project" value="UniProtKB-SubCell"/>
</dbReference>
<evidence type="ECO:0000256" key="3">
    <source>
        <dbReference type="ARBA" id="ARBA00022490"/>
    </source>
</evidence>
<organism evidence="12 13">
    <name type="scientific">Grus japonensis</name>
    <name type="common">Japanese crane</name>
    <name type="synonym">Red-crowned crane</name>
    <dbReference type="NCBI Taxonomy" id="30415"/>
    <lineage>
        <taxon>Eukaryota</taxon>
        <taxon>Metazoa</taxon>
        <taxon>Chordata</taxon>
        <taxon>Craniata</taxon>
        <taxon>Vertebrata</taxon>
        <taxon>Euteleostomi</taxon>
        <taxon>Archelosauria</taxon>
        <taxon>Archosauria</taxon>
        <taxon>Dinosauria</taxon>
        <taxon>Saurischia</taxon>
        <taxon>Theropoda</taxon>
        <taxon>Coelurosauria</taxon>
        <taxon>Aves</taxon>
        <taxon>Neognathae</taxon>
        <taxon>Neoaves</taxon>
        <taxon>Gruiformes</taxon>
        <taxon>Gruidae</taxon>
        <taxon>Grus</taxon>
    </lineage>
</organism>
<evidence type="ECO:0000256" key="8">
    <source>
        <dbReference type="SAM" id="MobiDB-lite"/>
    </source>
</evidence>
<keyword evidence="5 9" id="KW-1133">Transmembrane helix</keyword>
<keyword evidence="6" id="KW-0175">Coiled coil</keyword>
<feature type="region of interest" description="Disordered" evidence="8">
    <location>
        <begin position="57"/>
        <end position="86"/>
    </location>
</feature>
<feature type="domain" description="EXPERA" evidence="10">
    <location>
        <begin position="454"/>
        <end position="502"/>
    </location>
</feature>
<dbReference type="InterPro" id="IPR043447">
    <property type="entry name" value="CCDC120/INAVA"/>
</dbReference>
<dbReference type="AlphaFoldDB" id="A0ABC9XYB5"/>
<dbReference type="Pfam" id="PF11819">
    <property type="entry name" value="CUPID"/>
    <property type="match status" value="1"/>
</dbReference>
<dbReference type="InterPro" id="IPR033118">
    <property type="entry name" value="EXPERA"/>
</dbReference>
<feature type="domain" description="Cytohesin Ubiquitin Protein Inducing" evidence="11">
    <location>
        <begin position="21"/>
        <end position="116"/>
    </location>
</feature>
<dbReference type="PANTHER" id="PTHR16093:SF5">
    <property type="entry name" value="COILED-COIL DOMAIN-CONTAINING PROTEIN 120"/>
    <property type="match status" value="1"/>
</dbReference>
<dbReference type="EMBL" id="BAAFJT010000038">
    <property type="protein sequence ID" value="GAB0202284.1"/>
    <property type="molecule type" value="Genomic_DNA"/>
</dbReference>
<protein>
    <submittedName>
        <fullName evidence="12">3-beta-hydroxysteroid-Delta(8), Delta(7)-isomerase</fullName>
    </submittedName>
</protein>
<feature type="region of interest" description="Disordered" evidence="8">
    <location>
        <begin position="153"/>
        <end position="314"/>
    </location>
</feature>
<dbReference type="GO" id="GO:0005737">
    <property type="term" value="C:cytoplasm"/>
    <property type="evidence" value="ECO:0007669"/>
    <property type="project" value="UniProtKB-SubCell"/>
</dbReference>
<feature type="compositionally biased region" description="Low complexity" evidence="8">
    <location>
        <begin position="198"/>
        <end position="218"/>
    </location>
</feature>
<dbReference type="InterPro" id="IPR021774">
    <property type="entry name" value="CUPID"/>
</dbReference>
<reference evidence="12 13" key="1">
    <citation type="submission" date="2024-06" db="EMBL/GenBank/DDBJ databases">
        <title>The draft genome of Grus japonensis, version 3.</title>
        <authorList>
            <person name="Nabeshima K."/>
            <person name="Suzuki S."/>
            <person name="Onuma M."/>
        </authorList>
    </citation>
    <scope>NUCLEOTIDE SEQUENCE [LARGE SCALE GENOMIC DNA]</scope>
    <source>
        <strain evidence="12 13">451A</strain>
    </source>
</reference>
<evidence type="ECO:0000259" key="11">
    <source>
        <dbReference type="Pfam" id="PF11819"/>
    </source>
</evidence>
<feature type="transmembrane region" description="Helical" evidence="9">
    <location>
        <begin position="481"/>
        <end position="501"/>
    </location>
</feature>
<evidence type="ECO:0000256" key="6">
    <source>
        <dbReference type="ARBA" id="ARBA00023054"/>
    </source>
</evidence>
<proteinExistence type="predicted"/>
<evidence type="ECO:0000256" key="4">
    <source>
        <dbReference type="ARBA" id="ARBA00022692"/>
    </source>
</evidence>
<feature type="domain" description="EXPERA" evidence="10">
    <location>
        <begin position="376"/>
        <end position="420"/>
    </location>
</feature>
<comment type="caution">
    <text evidence="12">The sequence shown here is derived from an EMBL/GenBank/DDBJ whole genome shotgun (WGS) entry which is preliminary data.</text>
</comment>
<feature type="compositionally biased region" description="Pro residues" evidence="8">
    <location>
        <begin position="335"/>
        <end position="351"/>
    </location>
</feature>
<evidence type="ECO:0000256" key="2">
    <source>
        <dbReference type="ARBA" id="ARBA00004496"/>
    </source>
</evidence>
<sequence length="522" mass="56498">MEVRGHIIPPGTYSPAGAPAGRLQELRERQRGLRQALGLRLRELRRLCLQEAELTGKLPPEYPLEPGERPQPPPRRRAGGPPRGALPEATRAARREVAVQLQVVEAARRLAAAPGLPPEQRRRRQRLQAEAAQRLRQLRAQLGAAAHDQNGSLCDLPALENGALPKPPQSGTGRPSPPRAGSGSPDRRPPWGPDTPGRRSSLASPASPARTLPRSASSFEGRSVPATPVLARSPCGRGHPLCRPEVPGLPPRPWSGSQDSQLGGTPAPGPPPSAPRTRRSNSSEALIDWGGPPENLPDSARGRGGPPSAEQRRSQKWLALEGLRDWYLRHTGAPPAAPPGPRLPPPPPAPAWAPRRRDPPGLPHSLSYAGALAPRSDDFTVAMETVTAWAWGPLSFLTFLAFLRHHPTRYILQLLVSLGTTPLHALGGDVRAGRLCPRNRPALPDLRFPSSRPGQLYGDVLYFATEARAGWSHSDPRPLYFWGYFVGLNGLWVLVPAALLADACRHLAAAQRAFDRPRHKAH</sequence>
<evidence type="ECO:0000256" key="1">
    <source>
        <dbReference type="ARBA" id="ARBA00004141"/>
    </source>
</evidence>
<accession>A0ABC9XYB5</accession>
<evidence type="ECO:0000313" key="13">
    <source>
        <dbReference type="Proteomes" id="UP001623348"/>
    </source>
</evidence>
<evidence type="ECO:0000313" key="12">
    <source>
        <dbReference type="EMBL" id="GAB0202284.1"/>
    </source>
</evidence>
<gene>
    <name evidence="12" type="ORF">GRJ2_002694000</name>
</gene>
<evidence type="ECO:0000256" key="5">
    <source>
        <dbReference type="ARBA" id="ARBA00022989"/>
    </source>
</evidence>
<comment type="subcellular location">
    <subcellularLocation>
        <location evidence="2">Cytoplasm</location>
    </subcellularLocation>
    <subcellularLocation>
        <location evidence="1">Membrane</location>
        <topology evidence="1">Multi-pass membrane protein</topology>
    </subcellularLocation>
</comment>
<dbReference type="PANTHER" id="PTHR16093">
    <property type="entry name" value="COILED-COIL DOMAIN-CONTAINING PROTEIN 120 FAMILY MEMBER"/>
    <property type="match status" value="1"/>
</dbReference>
<keyword evidence="13" id="KW-1185">Reference proteome</keyword>
<keyword evidence="4 9" id="KW-0812">Transmembrane</keyword>
<evidence type="ECO:0000256" key="9">
    <source>
        <dbReference type="SAM" id="Phobius"/>
    </source>
</evidence>